<gene>
    <name evidence="6" type="ORF">UFOPK4180_00777</name>
</gene>
<dbReference type="Gene3D" id="2.40.10.10">
    <property type="entry name" value="Trypsin-like serine proteases"/>
    <property type="match status" value="2"/>
</dbReference>
<dbReference type="SUPFAM" id="SSF50494">
    <property type="entry name" value="Trypsin-like serine proteases"/>
    <property type="match status" value="1"/>
</dbReference>
<name>A0A6J6AE68_9ZZZZ</name>
<dbReference type="InterPro" id="IPR051201">
    <property type="entry name" value="Chloro_Bact_Ser_Proteases"/>
</dbReference>
<dbReference type="PANTHER" id="PTHR43343">
    <property type="entry name" value="PEPTIDASE S12"/>
    <property type="match status" value="1"/>
</dbReference>
<evidence type="ECO:0000256" key="1">
    <source>
        <dbReference type="ARBA" id="ARBA00010541"/>
    </source>
</evidence>
<organism evidence="6">
    <name type="scientific">freshwater metagenome</name>
    <dbReference type="NCBI Taxonomy" id="449393"/>
    <lineage>
        <taxon>unclassified sequences</taxon>
        <taxon>metagenomes</taxon>
        <taxon>ecological metagenomes</taxon>
    </lineage>
</organism>
<sequence>MSSPFNNGPWWVAPSKSGLGRTVTLKTSLLISIIVGIIAGTIGASSSGSLFGHSVSLVRSTSAIERPAGSVAEIAQRVLPSVVSIDAKSKDGEATGSGFVIDSSGYILTNNHVIAASVASGGNIAVQLNDGTSFPAKVIGRDSSYDLAVLKISGAKLKALQFGDSDKVAVGDSVIAIGSPLGLSGTVTLGIISAKDRAVTAGESSAENSFINALQTDAAINPGNSGGPLVDATGAVIGVNSAIASLSASLGSQSGSIGLGFAIPINQARKTANQLIKSGKATYPVMGISVDMNYSGDGALIAKSAKAIMPGGPAAKAGLKSGDIITAIDDRSITSPEELIVVVRSHNVGDEVVVAYKRGSATGSVKLTLTASK</sequence>
<dbReference type="SUPFAM" id="SSF50156">
    <property type="entry name" value="PDZ domain-like"/>
    <property type="match status" value="1"/>
</dbReference>
<reference evidence="6" key="1">
    <citation type="submission" date="2020-05" db="EMBL/GenBank/DDBJ databases">
        <authorList>
            <person name="Chiriac C."/>
            <person name="Salcher M."/>
            <person name="Ghai R."/>
            <person name="Kavagutti S V."/>
        </authorList>
    </citation>
    <scope>NUCLEOTIDE SEQUENCE</scope>
</reference>
<evidence type="ECO:0000256" key="4">
    <source>
        <dbReference type="SAM" id="Phobius"/>
    </source>
</evidence>
<proteinExistence type="inferred from homology"/>
<evidence type="ECO:0000313" key="6">
    <source>
        <dbReference type="EMBL" id="CAB4367176.1"/>
    </source>
</evidence>
<accession>A0A6J6AE68</accession>
<dbReference type="PANTHER" id="PTHR43343:SF3">
    <property type="entry name" value="PROTEASE DO-LIKE 8, CHLOROPLASTIC"/>
    <property type="match status" value="1"/>
</dbReference>
<dbReference type="Gene3D" id="2.30.42.10">
    <property type="match status" value="1"/>
</dbReference>
<dbReference type="InterPro" id="IPR043504">
    <property type="entry name" value="Peptidase_S1_PA_chymotrypsin"/>
</dbReference>
<keyword evidence="2" id="KW-0645">Protease</keyword>
<dbReference type="Pfam" id="PF13365">
    <property type="entry name" value="Trypsin_2"/>
    <property type="match status" value="1"/>
</dbReference>
<dbReference type="InterPro" id="IPR009003">
    <property type="entry name" value="Peptidase_S1_PA"/>
</dbReference>
<feature type="transmembrane region" description="Helical" evidence="4">
    <location>
        <begin position="29"/>
        <end position="51"/>
    </location>
</feature>
<dbReference type="Pfam" id="PF13180">
    <property type="entry name" value="PDZ_2"/>
    <property type="match status" value="1"/>
</dbReference>
<keyword evidence="3" id="KW-0378">Hydrolase</keyword>
<dbReference type="GO" id="GO:0006508">
    <property type="term" value="P:proteolysis"/>
    <property type="evidence" value="ECO:0007669"/>
    <property type="project" value="UniProtKB-KW"/>
</dbReference>
<dbReference type="SMART" id="SM00228">
    <property type="entry name" value="PDZ"/>
    <property type="match status" value="1"/>
</dbReference>
<dbReference type="InterPro" id="IPR036034">
    <property type="entry name" value="PDZ_sf"/>
</dbReference>
<dbReference type="InterPro" id="IPR001478">
    <property type="entry name" value="PDZ"/>
</dbReference>
<feature type="domain" description="PDZ" evidence="5">
    <location>
        <begin position="272"/>
        <end position="360"/>
    </location>
</feature>
<dbReference type="PRINTS" id="PR00834">
    <property type="entry name" value="PROTEASES2C"/>
</dbReference>
<dbReference type="AlphaFoldDB" id="A0A6J6AE68"/>
<evidence type="ECO:0000259" key="5">
    <source>
        <dbReference type="PROSITE" id="PS50106"/>
    </source>
</evidence>
<keyword evidence="4" id="KW-1133">Transmembrane helix</keyword>
<dbReference type="InterPro" id="IPR001940">
    <property type="entry name" value="Peptidase_S1C"/>
</dbReference>
<dbReference type="GO" id="GO:0004252">
    <property type="term" value="F:serine-type endopeptidase activity"/>
    <property type="evidence" value="ECO:0007669"/>
    <property type="project" value="InterPro"/>
</dbReference>
<evidence type="ECO:0000256" key="2">
    <source>
        <dbReference type="ARBA" id="ARBA00022670"/>
    </source>
</evidence>
<comment type="similarity">
    <text evidence="1">Belongs to the peptidase S1C family.</text>
</comment>
<dbReference type="EMBL" id="CAESPC010000131">
    <property type="protein sequence ID" value="CAB4367176.1"/>
    <property type="molecule type" value="Genomic_DNA"/>
</dbReference>
<dbReference type="PROSITE" id="PS50106">
    <property type="entry name" value="PDZ"/>
    <property type="match status" value="1"/>
</dbReference>
<keyword evidence="4" id="KW-0472">Membrane</keyword>
<keyword evidence="4" id="KW-0812">Transmembrane</keyword>
<protein>
    <submittedName>
        <fullName evidence="6">Unannotated protein</fullName>
    </submittedName>
</protein>
<evidence type="ECO:0000256" key="3">
    <source>
        <dbReference type="ARBA" id="ARBA00022801"/>
    </source>
</evidence>